<dbReference type="Pfam" id="PF02469">
    <property type="entry name" value="Fasciclin"/>
    <property type="match status" value="1"/>
</dbReference>
<dbReference type="Proteomes" id="UP000297549">
    <property type="component" value="Unassembled WGS sequence"/>
</dbReference>
<sequence length="192" mass="19758">MKKNLFSLALVALLGAASVQSASAQAKMTPAGTVMVGGEAMYANKNIVENAVNSKDHKTLVAAVKAAGLVETLQGKGPFTVFAPTDAAFNALPAGTVETLVKPENKATLTKILTYHVVAGNMTAEKIMAAIKAGKGTATLKTVSGGALYATMNGPKNVVLTDEKGNVSSISTYDVIQSNGVIHVIDKVLMPK</sequence>
<dbReference type="AlphaFoldDB" id="A0A4Z0PZ17"/>
<evidence type="ECO:0000313" key="4">
    <source>
        <dbReference type="Proteomes" id="UP000297549"/>
    </source>
</evidence>
<dbReference type="RefSeq" id="WP_135464248.1">
    <property type="nucleotide sequence ID" value="NZ_SRLC01000002.1"/>
</dbReference>
<dbReference type="GO" id="GO:0005615">
    <property type="term" value="C:extracellular space"/>
    <property type="evidence" value="ECO:0007669"/>
    <property type="project" value="TreeGrafter"/>
</dbReference>
<dbReference type="PANTHER" id="PTHR10900:SF77">
    <property type="entry name" value="FI19380P1"/>
    <property type="match status" value="1"/>
</dbReference>
<keyword evidence="4" id="KW-1185">Reference proteome</keyword>
<reference evidence="3 4" key="1">
    <citation type="submission" date="2019-04" db="EMBL/GenBank/DDBJ databases">
        <authorList>
            <person name="Feng G."/>
            <person name="Zhang J."/>
            <person name="Zhu H."/>
        </authorList>
    </citation>
    <scope>NUCLEOTIDE SEQUENCE [LARGE SCALE GENOMIC DNA]</scope>
    <source>
        <strain evidence="3 4">JCM 31653</strain>
    </source>
</reference>
<dbReference type="FunFam" id="2.30.180.10:FF:000032">
    <property type="entry name" value="Fasciclin domain-containing protein, putative"/>
    <property type="match status" value="1"/>
</dbReference>
<dbReference type="InterPro" id="IPR000782">
    <property type="entry name" value="FAS1_domain"/>
</dbReference>
<protein>
    <submittedName>
        <fullName evidence="3">Fasciclin domain-containing protein</fullName>
    </submittedName>
</protein>
<dbReference type="InterPro" id="IPR036378">
    <property type="entry name" value="FAS1_dom_sf"/>
</dbReference>
<keyword evidence="1" id="KW-0732">Signal</keyword>
<comment type="caution">
    <text evidence="3">The sequence shown here is derived from an EMBL/GenBank/DDBJ whole genome shotgun (WGS) entry which is preliminary data.</text>
</comment>
<evidence type="ECO:0000256" key="1">
    <source>
        <dbReference type="SAM" id="SignalP"/>
    </source>
</evidence>
<dbReference type="InterPro" id="IPR050904">
    <property type="entry name" value="Adhesion/Biosynth-related"/>
</dbReference>
<dbReference type="SUPFAM" id="SSF82153">
    <property type="entry name" value="FAS1 domain"/>
    <property type="match status" value="1"/>
</dbReference>
<dbReference type="Gene3D" id="2.30.180.10">
    <property type="entry name" value="FAS1 domain"/>
    <property type="match status" value="1"/>
</dbReference>
<dbReference type="PROSITE" id="PS50213">
    <property type="entry name" value="FAS1"/>
    <property type="match status" value="1"/>
</dbReference>
<proteinExistence type="predicted"/>
<organism evidence="3 4">
    <name type="scientific">Hymenobacter aquaticus</name>
    <dbReference type="NCBI Taxonomy" id="1867101"/>
    <lineage>
        <taxon>Bacteria</taxon>
        <taxon>Pseudomonadati</taxon>
        <taxon>Bacteroidota</taxon>
        <taxon>Cytophagia</taxon>
        <taxon>Cytophagales</taxon>
        <taxon>Hymenobacteraceae</taxon>
        <taxon>Hymenobacter</taxon>
    </lineage>
</organism>
<evidence type="ECO:0000259" key="2">
    <source>
        <dbReference type="PROSITE" id="PS50213"/>
    </source>
</evidence>
<feature type="signal peptide" evidence="1">
    <location>
        <begin position="1"/>
        <end position="24"/>
    </location>
</feature>
<gene>
    <name evidence="3" type="ORF">E5K00_15630</name>
</gene>
<feature type="chain" id="PRO_5021469488" evidence="1">
    <location>
        <begin position="25"/>
        <end position="192"/>
    </location>
</feature>
<dbReference type="EMBL" id="SRLC01000002">
    <property type="protein sequence ID" value="TGE21702.1"/>
    <property type="molecule type" value="Genomic_DNA"/>
</dbReference>
<name>A0A4Z0PZ17_9BACT</name>
<dbReference type="SMART" id="SM00554">
    <property type="entry name" value="FAS1"/>
    <property type="match status" value="1"/>
</dbReference>
<dbReference type="OrthoDB" id="1119934at2"/>
<accession>A0A4Z0PZ17</accession>
<dbReference type="PANTHER" id="PTHR10900">
    <property type="entry name" value="PERIOSTIN-RELATED"/>
    <property type="match status" value="1"/>
</dbReference>
<evidence type="ECO:0000313" key="3">
    <source>
        <dbReference type="EMBL" id="TGE21702.1"/>
    </source>
</evidence>
<feature type="domain" description="FAS1" evidence="2">
    <location>
        <begin position="44"/>
        <end position="189"/>
    </location>
</feature>